<dbReference type="PRINTS" id="PR00364">
    <property type="entry name" value="DISEASERSIST"/>
</dbReference>
<dbReference type="Gene3D" id="3.40.50.300">
    <property type="entry name" value="P-loop containing nucleotide triphosphate hydrolases"/>
    <property type="match status" value="1"/>
</dbReference>
<evidence type="ECO:0000313" key="4">
    <source>
        <dbReference type="EMBL" id="GEP59721.1"/>
    </source>
</evidence>
<dbReference type="InterPro" id="IPR027417">
    <property type="entry name" value="P-loop_NTPase"/>
</dbReference>
<feature type="DNA-binding region" description="OmpR/PhoB-type" evidence="2">
    <location>
        <begin position="4"/>
        <end position="99"/>
    </location>
</feature>
<gene>
    <name evidence="4" type="ORF">RSO01_68870</name>
</gene>
<dbReference type="GO" id="GO:0016887">
    <property type="term" value="F:ATP hydrolysis activity"/>
    <property type="evidence" value="ECO:0007669"/>
    <property type="project" value="InterPro"/>
</dbReference>
<comment type="caution">
    <text evidence="4">The sequence shown here is derived from an EMBL/GenBank/DDBJ whole genome shotgun (WGS) entry which is preliminary data.</text>
</comment>
<dbReference type="Proteomes" id="UP000321058">
    <property type="component" value="Unassembled WGS sequence"/>
</dbReference>
<evidence type="ECO:0000259" key="3">
    <source>
        <dbReference type="PROSITE" id="PS51755"/>
    </source>
</evidence>
<evidence type="ECO:0000256" key="2">
    <source>
        <dbReference type="PROSITE-ProRule" id="PRU01091"/>
    </source>
</evidence>
<keyword evidence="5" id="KW-1185">Reference proteome</keyword>
<dbReference type="InterPro" id="IPR049945">
    <property type="entry name" value="AAA_22"/>
</dbReference>
<proteinExistence type="predicted"/>
<dbReference type="SMART" id="SM00862">
    <property type="entry name" value="Trans_reg_C"/>
    <property type="match status" value="1"/>
</dbReference>
<evidence type="ECO:0000313" key="5">
    <source>
        <dbReference type="Proteomes" id="UP000321058"/>
    </source>
</evidence>
<dbReference type="RefSeq" id="WP_170303568.1">
    <property type="nucleotide sequence ID" value="NZ_BKAJ01000138.1"/>
</dbReference>
<dbReference type="InterPro" id="IPR001867">
    <property type="entry name" value="OmpR/PhoB-type_DNA-bd"/>
</dbReference>
<dbReference type="SMART" id="SM00382">
    <property type="entry name" value="AAA"/>
    <property type="match status" value="1"/>
</dbReference>
<dbReference type="SUPFAM" id="SSF48452">
    <property type="entry name" value="TPR-like"/>
    <property type="match status" value="2"/>
</dbReference>
<dbReference type="PANTHER" id="PTHR47691">
    <property type="entry name" value="REGULATOR-RELATED"/>
    <property type="match status" value="1"/>
</dbReference>
<dbReference type="GO" id="GO:0006355">
    <property type="term" value="P:regulation of DNA-templated transcription"/>
    <property type="evidence" value="ECO:0007669"/>
    <property type="project" value="InterPro"/>
</dbReference>
<sequence>MLAQYVYEAGAWEVDGDRRELRAHGRPVPIGSRAFEIIEKLAESAGHIVTKDELVAHVWRGTLVEENTLHVHIHAIRKALGPDRTLLKTAAGKGYRLLGRWTTKPDNRANDNTGVIESPSTSEKLFDSNLPAASSIMVGRTSALRQLRDFVTAYRAVTLVGAPGIGKTTLAIELARELRAEFDDCACLVELAPLADSNLVLPTVASTLGLNFEGEHVTAERLAQAIGNRRLLLVLDNCEHVLDATAELSDAMTRRCPYALVLATSREAMKTAGEHVYRVLPLDVPQPNSPTPEKLLEFSAVELFVSRTKALDHRFAPGPAQLAEIASICCHLDGIPLAIEFAAARAATLGVKQVEAGLRNRFEMLINRRRMALPRHRTLRAALDWSYELLSEDERILLRHSATFAGSFTLQAVIQVTASLGADDILNALDSLVTKSLVALDESEARGRWRLLETIRMYALEKLTFEGEADLAGARHASFYRRMISTGVTDVDSTAADLLPYLEEIDNVRAAIDWSFSRTGEAAIGVDLTAAYTPVWLQYFFYAECRDRCETALAKLSPDEDPTTLTRLKLRLALGRALLHTMGPPNQAEASLSEAARIAEDLNDLRTQVAALNDLHTAYRFRGQYVQARAITDRLRQIAAQSGDLGATIKAEWLAGLSMLTDGRLLEGQQHLEAVVASVAASGDHKFARAYHSNDQAAARAMLARALCLQGFIDRARAAAELSIEEVASNKSPVAFCRVHYYGMVRVALMTGDLAVTDREIARFVEAATVSNVPFWKTVGMFLEGRRLVLHGDFATAVTTFGKAFDICQRTGWEVSYPEYRGALAEALSGLGNFDAALSAVDDAVDRAGHGYNSQVWYVPELLRMKGEILLQRASVDAIAVAERCYVEAADLAREQGALIWELRIALSLAHLRIRQNRRGEARQLLAPVYRRFTEGFDTADMKEARSLLDSLPEIDLS</sequence>
<dbReference type="InterPro" id="IPR036388">
    <property type="entry name" value="WH-like_DNA-bd_sf"/>
</dbReference>
<dbReference type="GO" id="GO:0000160">
    <property type="term" value="P:phosphorelay signal transduction system"/>
    <property type="evidence" value="ECO:0007669"/>
    <property type="project" value="InterPro"/>
</dbReference>
<dbReference type="Pfam" id="PF00486">
    <property type="entry name" value="Trans_reg_C"/>
    <property type="match status" value="1"/>
</dbReference>
<dbReference type="SUPFAM" id="SSF52540">
    <property type="entry name" value="P-loop containing nucleoside triphosphate hydrolases"/>
    <property type="match status" value="1"/>
</dbReference>
<dbReference type="CDD" id="cd00383">
    <property type="entry name" value="trans_reg_C"/>
    <property type="match status" value="1"/>
</dbReference>
<reference evidence="4 5" key="1">
    <citation type="submission" date="2019-07" db="EMBL/GenBank/DDBJ databases">
        <title>Whole genome shotgun sequence of Reyranella soli NBRC 108950.</title>
        <authorList>
            <person name="Hosoyama A."/>
            <person name="Uohara A."/>
            <person name="Ohji S."/>
            <person name="Ichikawa N."/>
        </authorList>
    </citation>
    <scope>NUCLEOTIDE SEQUENCE [LARGE SCALE GENOMIC DNA]</scope>
    <source>
        <strain evidence="4 5">NBRC 108950</strain>
    </source>
</reference>
<dbReference type="Gene3D" id="1.25.40.10">
    <property type="entry name" value="Tetratricopeptide repeat domain"/>
    <property type="match status" value="2"/>
</dbReference>
<dbReference type="InterPro" id="IPR058852">
    <property type="entry name" value="HTH_77"/>
</dbReference>
<evidence type="ECO:0000256" key="1">
    <source>
        <dbReference type="ARBA" id="ARBA00023125"/>
    </source>
</evidence>
<dbReference type="InterPro" id="IPR011990">
    <property type="entry name" value="TPR-like_helical_dom_sf"/>
</dbReference>
<dbReference type="SUPFAM" id="SSF46894">
    <property type="entry name" value="C-terminal effector domain of the bipartite response regulators"/>
    <property type="match status" value="1"/>
</dbReference>
<organism evidence="4 5">
    <name type="scientific">Reyranella soli</name>
    <dbReference type="NCBI Taxonomy" id="1230389"/>
    <lineage>
        <taxon>Bacteria</taxon>
        <taxon>Pseudomonadati</taxon>
        <taxon>Pseudomonadota</taxon>
        <taxon>Alphaproteobacteria</taxon>
        <taxon>Hyphomicrobiales</taxon>
        <taxon>Reyranellaceae</taxon>
        <taxon>Reyranella</taxon>
    </lineage>
</organism>
<accession>A0A512NL99</accession>
<keyword evidence="1 2" id="KW-0238">DNA-binding</keyword>
<dbReference type="Pfam" id="PF25872">
    <property type="entry name" value="HTH_77"/>
    <property type="match status" value="1"/>
</dbReference>
<dbReference type="Gene3D" id="1.10.10.10">
    <property type="entry name" value="Winged helix-like DNA-binding domain superfamily/Winged helix DNA-binding domain"/>
    <property type="match status" value="1"/>
</dbReference>
<dbReference type="EMBL" id="BKAJ01000138">
    <property type="protein sequence ID" value="GEP59721.1"/>
    <property type="molecule type" value="Genomic_DNA"/>
</dbReference>
<dbReference type="InterPro" id="IPR016032">
    <property type="entry name" value="Sig_transdc_resp-reg_C-effctor"/>
</dbReference>
<dbReference type="GO" id="GO:0003677">
    <property type="term" value="F:DNA binding"/>
    <property type="evidence" value="ECO:0007669"/>
    <property type="project" value="UniProtKB-UniRule"/>
</dbReference>
<dbReference type="Pfam" id="PF13401">
    <property type="entry name" value="AAA_22"/>
    <property type="match status" value="1"/>
</dbReference>
<dbReference type="PROSITE" id="PS51755">
    <property type="entry name" value="OMPR_PHOB"/>
    <property type="match status" value="1"/>
</dbReference>
<dbReference type="PANTHER" id="PTHR47691:SF3">
    <property type="entry name" value="HTH-TYPE TRANSCRIPTIONAL REGULATOR RV0890C-RELATED"/>
    <property type="match status" value="1"/>
</dbReference>
<protein>
    <submittedName>
        <fullName evidence="4">Transcriptional regulator</fullName>
    </submittedName>
</protein>
<name>A0A512NL99_9HYPH</name>
<dbReference type="AlphaFoldDB" id="A0A512NL99"/>
<dbReference type="InterPro" id="IPR003593">
    <property type="entry name" value="AAA+_ATPase"/>
</dbReference>
<feature type="domain" description="OmpR/PhoB-type" evidence="3">
    <location>
        <begin position="4"/>
        <end position="99"/>
    </location>
</feature>